<dbReference type="PANTHER" id="PTHR39594:SF1">
    <property type="entry name" value="PROTEIN YCHQ"/>
    <property type="match status" value="1"/>
</dbReference>
<evidence type="ECO:0008006" key="4">
    <source>
        <dbReference type="Google" id="ProtNLM"/>
    </source>
</evidence>
<dbReference type="GO" id="GO:0005886">
    <property type="term" value="C:plasma membrane"/>
    <property type="evidence" value="ECO:0007669"/>
    <property type="project" value="TreeGrafter"/>
</dbReference>
<evidence type="ECO:0000256" key="1">
    <source>
        <dbReference type="SAM" id="Phobius"/>
    </source>
</evidence>
<dbReference type="KEGG" id="xba:C7S18_09755"/>
<keyword evidence="1" id="KW-1133">Transmembrane helix</keyword>
<dbReference type="Proteomes" id="UP000241074">
    <property type="component" value="Chromosome"/>
</dbReference>
<sequence length="132" mass="15143">MAHYYLWIKFVHVSAISASFALFVLRGILHLLGWPHASHWSIRFLSYTIDTVLLTAALMLITILHQYPLVHAWLTAKVVLLLAYIVLGSFALKRATTQRWRVLAFTGACLCFGMIYSVARAHHWLGWFAPYQ</sequence>
<dbReference type="OrthoDB" id="5588650at2"/>
<dbReference type="Pfam" id="PF04247">
    <property type="entry name" value="SirB"/>
    <property type="match status" value="1"/>
</dbReference>
<name>A0A2P1PZ09_9GAMM</name>
<reference evidence="2 3" key="1">
    <citation type="submission" date="2018-03" db="EMBL/GenBank/DDBJ databases">
        <title>Ahniella affigens gen. nov., sp. nov., a gammaproteobacterium isolated from sandy soil near a stream.</title>
        <authorList>
            <person name="Ko Y."/>
            <person name="Kim J.-H."/>
        </authorList>
    </citation>
    <scope>NUCLEOTIDE SEQUENCE [LARGE SCALE GENOMIC DNA]</scope>
    <source>
        <strain evidence="2 3">D13</strain>
    </source>
</reference>
<dbReference type="PANTHER" id="PTHR39594">
    <property type="entry name" value="PROTEIN YCHQ"/>
    <property type="match status" value="1"/>
</dbReference>
<feature type="transmembrane region" description="Helical" evidence="1">
    <location>
        <begin position="102"/>
        <end position="119"/>
    </location>
</feature>
<dbReference type="PIRSF" id="PIRSF005610">
    <property type="entry name" value="SirB"/>
    <property type="match status" value="1"/>
</dbReference>
<gene>
    <name evidence="2" type="ORF">C7S18_09755</name>
</gene>
<evidence type="ECO:0000313" key="3">
    <source>
        <dbReference type="Proteomes" id="UP000241074"/>
    </source>
</evidence>
<accession>A0A2P1PZ09</accession>
<feature type="transmembrane region" description="Helical" evidence="1">
    <location>
        <begin position="6"/>
        <end position="32"/>
    </location>
</feature>
<evidence type="ECO:0000313" key="2">
    <source>
        <dbReference type="EMBL" id="AVQ00066.1"/>
    </source>
</evidence>
<feature type="transmembrane region" description="Helical" evidence="1">
    <location>
        <begin position="44"/>
        <end position="64"/>
    </location>
</feature>
<dbReference type="EMBL" id="CP027860">
    <property type="protein sequence ID" value="AVQ00066.1"/>
    <property type="molecule type" value="Genomic_DNA"/>
</dbReference>
<keyword evidence="3" id="KW-1185">Reference proteome</keyword>
<keyword evidence="1" id="KW-0472">Membrane</keyword>
<dbReference type="InterPro" id="IPR007360">
    <property type="entry name" value="SirB"/>
</dbReference>
<organism evidence="2 3">
    <name type="scientific">Ahniella affigens</name>
    <dbReference type="NCBI Taxonomy" id="2021234"/>
    <lineage>
        <taxon>Bacteria</taxon>
        <taxon>Pseudomonadati</taxon>
        <taxon>Pseudomonadota</taxon>
        <taxon>Gammaproteobacteria</taxon>
        <taxon>Lysobacterales</taxon>
        <taxon>Rhodanobacteraceae</taxon>
        <taxon>Ahniella</taxon>
    </lineage>
</organism>
<feature type="transmembrane region" description="Helical" evidence="1">
    <location>
        <begin position="70"/>
        <end position="90"/>
    </location>
</feature>
<proteinExistence type="predicted"/>
<dbReference type="AlphaFoldDB" id="A0A2P1PZ09"/>
<keyword evidence="1" id="KW-0812">Transmembrane</keyword>
<dbReference type="RefSeq" id="WP_106893985.1">
    <property type="nucleotide sequence ID" value="NZ_CP027860.1"/>
</dbReference>
<protein>
    <recommendedName>
        <fullName evidence="4">Regulator SirB</fullName>
    </recommendedName>
</protein>
<reference evidence="2 3" key="2">
    <citation type="submission" date="2018-03" db="EMBL/GenBank/DDBJ databases">
        <authorList>
            <person name="Keele B.F."/>
        </authorList>
    </citation>
    <scope>NUCLEOTIDE SEQUENCE [LARGE SCALE GENOMIC DNA]</scope>
    <source>
        <strain evidence="2 3">D13</strain>
    </source>
</reference>